<evidence type="ECO:0000256" key="1">
    <source>
        <dbReference type="ARBA" id="ARBA00022723"/>
    </source>
</evidence>
<dbReference type="PANTHER" id="PTHR24009">
    <property type="entry name" value="RNA-BINDING (RRM/RBD/RNP MOTIFS)"/>
    <property type="match status" value="1"/>
</dbReference>
<proteinExistence type="predicted"/>
<keyword evidence="11" id="KW-1185">Reference proteome</keyword>
<dbReference type="InterPro" id="IPR035979">
    <property type="entry name" value="RBD_domain_sf"/>
</dbReference>
<reference evidence="10" key="1">
    <citation type="journal article" date="2023" name="Plant J.">
        <title>The genome of the king protea, Protea cynaroides.</title>
        <authorList>
            <person name="Chang J."/>
            <person name="Duong T.A."/>
            <person name="Schoeman C."/>
            <person name="Ma X."/>
            <person name="Roodt D."/>
            <person name="Barker N."/>
            <person name="Li Z."/>
            <person name="Van de Peer Y."/>
            <person name="Mizrachi E."/>
        </authorList>
    </citation>
    <scope>NUCLEOTIDE SEQUENCE</scope>
    <source>
        <tissue evidence="10">Young leaves</tissue>
    </source>
</reference>
<protein>
    <recommendedName>
        <fullName evidence="12">Zinc finger CCCH domain-containing protein 18-like</fullName>
    </recommendedName>
</protein>
<dbReference type="Pfam" id="PF00076">
    <property type="entry name" value="RRM_1"/>
    <property type="match status" value="1"/>
</dbReference>
<dbReference type="InterPro" id="IPR012677">
    <property type="entry name" value="Nucleotide-bd_a/b_plait_sf"/>
</dbReference>
<accession>A0A9Q0L1H4</accession>
<organism evidence="10 11">
    <name type="scientific">Protea cynaroides</name>
    <dbReference type="NCBI Taxonomy" id="273540"/>
    <lineage>
        <taxon>Eukaryota</taxon>
        <taxon>Viridiplantae</taxon>
        <taxon>Streptophyta</taxon>
        <taxon>Embryophyta</taxon>
        <taxon>Tracheophyta</taxon>
        <taxon>Spermatophyta</taxon>
        <taxon>Magnoliopsida</taxon>
        <taxon>Proteales</taxon>
        <taxon>Proteaceae</taxon>
        <taxon>Protea</taxon>
    </lineage>
</organism>
<dbReference type="FunFam" id="3.30.70.330:FF:000678">
    <property type="entry name" value="zinc finger CCCH domain-containing protein 53-like isoform X2"/>
    <property type="match status" value="1"/>
</dbReference>
<evidence type="ECO:0000313" key="11">
    <source>
        <dbReference type="Proteomes" id="UP001141806"/>
    </source>
</evidence>
<keyword evidence="4 6" id="KW-0694">RNA-binding</keyword>
<evidence type="ECO:0008006" key="12">
    <source>
        <dbReference type="Google" id="ProtNLM"/>
    </source>
</evidence>
<keyword evidence="2 7" id="KW-0863">Zinc-finger</keyword>
<dbReference type="PROSITE" id="PS50102">
    <property type="entry name" value="RRM"/>
    <property type="match status" value="1"/>
</dbReference>
<dbReference type="InterPro" id="IPR000504">
    <property type="entry name" value="RRM_dom"/>
</dbReference>
<dbReference type="InterPro" id="IPR056276">
    <property type="entry name" value="AtC3H46-like_PABC-like"/>
</dbReference>
<evidence type="ECO:0000256" key="6">
    <source>
        <dbReference type="PROSITE-ProRule" id="PRU00176"/>
    </source>
</evidence>
<dbReference type="AlphaFoldDB" id="A0A9Q0L1H4"/>
<keyword evidence="3 7" id="KW-0862">Zinc</keyword>
<keyword evidence="1 7" id="KW-0479">Metal-binding</keyword>
<keyword evidence="5" id="KW-0238">DNA-binding</keyword>
<evidence type="ECO:0000256" key="7">
    <source>
        <dbReference type="PROSITE-ProRule" id="PRU00723"/>
    </source>
</evidence>
<evidence type="ECO:0000256" key="3">
    <source>
        <dbReference type="ARBA" id="ARBA00022833"/>
    </source>
</evidence>
<dbReference type="InterPro" id="IPR034365">
    <property type="entry name" value="AtC3H46-like_RRM"/>
</dbReference>
<dbReference type="PANTHER" id="PTHR24009:SF0">
    <property type="entry name" value="ZINC FINGER CCCH DOMAIN-CONTAINING PROTEIN 18"/>
    <property type="match status" value="1"/>
</dbReference>
<dbReference type="Proteomes" id="UP001141806">
    <property type="component" value="Unassembled WGS sequence"/>
</dbReference>
<evidence type="ECO:0000256" key="2">
    <source>
        <dbReference type="ARBA" id="ARBA00022771"/>
    </source>
</evidence>
<feature type="domain" description="C3H1-type" evidence="9">
    <location>
        <begin position="227"/>
        <end position="254"/>
    </location>
</feature>
<dbReference type="SMART" id="SM00360">
    <property type="entry name" value="RRM"/>
    <property type="match status" value="1"/>
</dbReference>
<comment type="caution">
    <text evidence="10">The sequence shown here is derived from an EMBL/GenBank/DDBJ whole genome shotgun (WGS) entry which is preliminary data.</text>
</comment>
<dbReference type="GO" id="GO:0003677">
    <property type="term" value="F:DNA binding"/>
    <property type="evidence" value="ECO:0007669"/>
    <property type="project" value="UniProtKB-KW"/>
</dbReference>
<dbReference type="SUPFAM" id="SSF90229">
    <property type="entry name" value="CCCH zinc finger"/>
    <property type="match status" value="1"/>
</dbReference>
<dbReference type="PROSITE" id="PS50103">
    <property type="entry name" value="ZF_C3H1"/>
    <property type="match status" value="1"/>
</dbReference>
<dbReference type="Pfam" id="PF23182">
    <property type="entry name" value="PABC_AtC3H46"/>
    <property type="match status" value="1"/>
</dbReference>
<evidence type="ECO:0000313" key="10">
    <source>
        <dbReference type="EMBL" id="KAJ4980767.1"/>
    </source>
</evidence>
<dbReference type="CDD" id="cd12458">
    <property type="entry name" value="RRM_AtC3H46_like"/>
    <property type="match status" value="1"/>
</dbReference>
<name>A0A9Q0L1H4_9MAGN</name>
<evidence type="ECO:0000256" key="5">
    <source>
        <dbReference type="ARBA" id="ARBA00023125"/>
    </source>
</evidence>
<sequence>MEFESISIGSSDFFLSGTGSICFGETGRDMDFSESTRVVFNRIQKLEPEHVSKIIGYLLLQDNGDREMIRLAFGPDNLIHSLINRAKSELGLTSKQAASAPISPLSINPTSISDLSLQFTPFSPASPASSRPFSSPPTFRVASPYWDPHLTTDQQQGLSNMEFLPPTYGDSITDEYLHNQAQFLSLEDQLEPINNVGSDFSSNYYYPEPSLGSLSARTSRRSPSLPEFPVKACHYFNKGFCKHGTNCRYFHGQSFSDSFSQMFNLNPNELVNDDHLFSPGSLEKLELELTELLKSRRGLPVSIASLPMMYYEKYGRILQADGYLTESQRHGKAGFSLTKLLARLRNSIRLIDSCRPHGQHSVILAEDAPRYMEYRSERSDPGAIVAGSRQIYLTFPAESTFTEEDVSNYFTSFGPVQDVRIPCQQKRMFGFVTFVYPETVKIILTKGNPHFVCGARVLVKPYREKSRLVDRKYNEKIEPPPYYSSHFLEMDSELPSSPVPRGFDNSRLLRKQLMEEHEQAFELERRRLADLQLAQKQLTRPYLGYSLDELKLTEASADHNEFPSADRFNYFFDVLNNGSTSDDKARHTSTIYTDQESQGVNLPESPFASPIASSISTVI</sequence>
<evidence type="ECO:0000259" key="9">
    <source>
        <dbReference type="PROSITE" id="PS50103"/>
    </source>
</evidence>
<gene>
    <name evidence="10" type="ORF">NE237_031604</name>
</gene>
<evidence type="ECO:0000256" key="4">
    <source>
        <dbReference type="ARBA" id="ARBA00022884"/>
    </source>
</evidence>
<dbReference type="Gene3D" id="3.30.70.330">
    <property type="match status" value="1"/>
</dbReference>
<dbReference type="OrthoDB" id="1914176at2759"/>
<dbReference type="InterPro" id="IPR036855">
    <property type="entry name" value="Znf_CCCH_sf"/>
</dbReference>
<dbReference type="InterPro" id="IPR000571">
    <property type="entry name" value="Znf_CCCH"/>
</dbReference>
<dbReference type="EMBL" id="JAMYWD010000001">
    <property type="protein sequence ID" value="KAJ4980767.1"/>
    <property type="molecule type" value="Genomic_DNA"/>
</dbReference>
<dbReference type="SUPFAM" id="SSF54928">
    <property type="entry name" value="RNA-binding domain, RBD"/>
    <property type="match status" value="1"/>
</dbReference>
<feature type="zinc finger region" description="C3H1-type" evidence="7">
    <location>
        <begin position="227"/>
        <end position="254"/>
    </location>
</feature>
<evidence type="ECO:0000259" key="8">
    <source>
        <dbReference type="PROSITE" id="PS50102"/>
    </source>
</evidence>
<dbReference type="GO" id="GO:0003723">
    <property type="term" value="F:RNA binding"/>
    <property type="evidence" value="ECO:0007669"/>
    <property type="project" value="UniProtKB-UniRule"/>
</dbReference>
<dbReference type="GO" id="GO:0008270">
    <property type="term" value="F:zinc ion binding"/>
    <property type="evidence" value="ECO:0007669"/>
    <property type="project" value="UniProtKB-KW"/>
</dbReference>
<feature type="domain" description="RRM" evidence="8">
    <location>
        <begin position="389"/>
        <end position="464"/>
    </location>
</feature>